<evidence type="ECO:0000256" key="1">
    <source>
        <dbReference type="SAM" id="MobiDB-lite"/>
    </source>
</evidence>
<protein>
    <submittedName>
        <fullName evidence="2">Uncharacterized protein</fullName>
    </submittedName>
</protein>
<evidence type="ECO:0000313" key="2">
    <source>
        <dbReference type="EMBL" id="KAK7504064.1"/>
    </source>
</evidence>
<keyword evidence="3" id="KW-1185">Reference proteome</keyword>
<dbReference type="Proteomes" id="UP001519460">
    <property type="component" value="Unassembled WGS sequence"/>
</dbReference>
<proteinExistence type="predicted"/>
<dbReference type="AlphaFoldDB" id="A0ABD0LWQ2"/>
<organism evidence="2 3">
    <name type="scientific">Batillaria attramentaria</name>
    <dbReference type="NCBI Taxonomy" id="370345"/>
    <lineage>
        <taxon>Eukaryota</taxon>
        <taxon>Metazoa</taxon>
        <taxon>Spiralia</taxon>
        <taxon>Lophotrochozoa</taxon>
        <taxon>Mollusca</taxon>
        <taxon>Gastropoda</taxon>
        <taxon>Caenogastropoda</taxon>
        <taxon>Sorbeoconcha</taxon>
        <taxon>Cerithioidea</taxon>
        <taxon>Batillariidae</taxon>
        <taxon>Batillaria</taxon>
    </lineage>
</organism>
<evidence type="ECO:0000313" key="3">
    <source>
        <dbReference type="Proteomes" id="UP001519460"/>
    </source>
</evidence>
<sequence length="271" mass="30091">MADDSRTGARTPEALFWETNDTRIRKRFIRLAARRRPSSQTQDLLRLKGCWSRCPSGIVCGLAYTERRCSLCDVSDVVGWDVLTVMSQIPSRLMTVGIVWVNGKRSGASSAPSLPRQPRVQELPQKTTEHHNTTTTCRRDRNAVHGRFLAPVGPPRPLTVSTCLGPASTRRVFLSHGKDVHGLGPGERCPVIVVSAVKSASNPYAGKLMDLTVNLRHIPLKLSRQESWAAVLNERFCLVSATLRVSRHSCADWKIQLKVMDSGQVTGFCHR</sequence>
<comment type="caution">
    <text evidence="2">The sequence shown here is derived from an EMBL/GenBank/DDBJ whole genome shotgun (WGS) entry which is preliminary data.</text>
</comment>
<feature type="region of interest" description="Disordered" evidence="1">
    <location>
        <begin position="107"/>
        <end position="137"/>
    </location>
</feature>
<name>A0ABD0LWQ2_9CAEN</name>
<accession>A0ABD0LWQ2</accession>
<reference evidence="2 3" key="1">
    <citation type="journal article" date="2023" name="Sci. Data">
        <title>Genome assembly of the Korean intertidal mud-creeper Batillaria attramentaria.</title>
        <authorList>
            <person name="Patra A.K."/>
            <person name="Ho P.T."/>
            <person name="Jun S."/>
            <person name="Lee S.J."/>
            <person name="Kim Y."/>
            <person name="Won Y.J."/>
        </authorList>
    </citation>
    <scope>NUCLEOTIDE SEQUENCE [LARGE SCALE GENOMIC DNA]</scope>
    <source>
        <strain evidence="2">Wonlab-2016</strain>
    </source>
</reference>
<gene>
    <name evidence="2" type="ORF">BaRGS_00004796</name>
</gene>
<feature type="compositionally biased region" description="Basic and acidic residues" evidence="1">
    <location>
        <begin position="127"/>
        <end position="137"/>
    </location>
</feature>
<dbReference type="EMBL" id="JACVVK020000017">
    <property type="protein sequence ID" value="KAK7504064.1"/>
    <property type="molecule type" value="Genomic_DNA"/>
</dbReference>